<organism evidence="1 2">
    <name type="scientific">Paeniglutamicibacter cryotolerans</name>
    <dbReference type="NCBI Taxonomy" id="670079"/>
    <lineage>
        <taxon>Bacteria</taxon>
        <taxon>Bacillati</taxon>
        <taxon>Actinomycetota</taxon>
        <taxon>Actinomycetes</taxon>
        <taxon>Micrococcales</taxon>
        <taxon>Micrococcaceae</taxon>
        <taxon>Paeniglutamicibacter</taxon>
    </lineage>
</organism>
<dbReference type="AlphaFoldDB" id="A0A839QDU8"/>
<protein>
    <submittedName>
        <fullName evidence="1">Uncharacterized protein</fullName>
    </submittedName>
</protein>
<gene>
    <name evidence="1" type="ORF">E9229_000510</name>
</gene>
<comment type="caution">
    <text evidence="1">The sequence shown here is derived from an EMBL/GenBank/DDBJ whole genome shotgun (WGS) entry which is preliminary data.</text>
</comment>
<name>A0A839QDU8_9MICC</name>
<dbReference type="Proteomes" id="UP000523000">
    <property type="component" value="Unassembled WGS sequence"/>
</dbReference>
<proteinExistence type="predicted"/>
<accession>A0A839QDU8</accession>
<keyword evidence="2" id="KW-1185">Reference proteome</keyword>
<reference evidence="1 2" key="1">
    <citation type="submission" date="2020-08" db="EMBL/GenBank/DDBJ databases">
        <title>Sequencing the genomes of 1000 actinobacteria strains.</title>
        <authorList>
            <person name="Klenk H.-P."/>
        </authorList>
    </citation>
    <scope>NUCLEOTIDE SEQUENCE [LARGE SCALE GENOMIC DNA]</scope>
    <source>
        <strain evidence="1 2">DSM 22826</strain>
    </source>
</reference>
<dbReference type="EMBL" id="JACHVS010000001">
    <property type="protein sequence ID" value="MBB2994319.1"/>
    <property type="molecule type" value="Genomic_DNA"/>
</dbReference>
<sequence length="119" mass="12746">MGEIVEVTMRLEWHFSRHDAPGAPGAVDWARKRIRGAADATGLREGARAGLDALRGGMGSLTDFFVGKGPADYAMIAGSWDRLRGALRSLPYQPPVTGVSENVVVLASSRWVKPKVASI</sequence>
<evidence type="ECO:0000313" key="1">
    <source>
        <dbReference type="EMBL" id="MBB2994319.1"/>
    </source>
</evidence>
<dbReference type="RefSeq" id="WP_183509696.1">
    <property type="nucleotide sequence ID" value="NZ_BAABGK010000031.1"/>
</dbReference>
<evidence type="ECO:0000313" key="2">
    <source>
        <dbReference type="Proteomes" id="UP000523000"/>
    </source>
</evidence>